<reference evidence="11 12" key="1">
    <citation type="journal article" date="2007" name="Science">
        <title>The Chlamydomonas genome reveals the evolution of key animal and plant functions.</title>
        <authorList>
            <person name="Merchant S.S."/>
            <person name="Prochnik S.E."/>
            <person name="Vallon O."/>
            <person name="Harris E.H."/>
            <person name="Karpowicz S.J."/>
            <person name="Witman G.B."/>
            <person name="Terry A."/>
            <person name="Salamov A."/>
            <person name="Fritz-Laylin L.K."/>
            <person name="Marechal-Drouard L."/>
            <person name="Marshall W.F."/>
            <person name="Qu L.H."/>
            <person name="Nelson D.R."/>
            <person name="Sanderfoot A.A."/>
            <person name="Spalding M.H."/>
            <person name="Kapitonov V.V."/>
            <person name="Ren Q."/>
            <person name="Ferris P."/>
            <person name="Lindquist E."/>
            <person name="Shapiro H."/>
            <person name="Lucas S.M."/>
            <person name="Grimwood J."/>
            <person name="Schmutz J."/>
            <person name="Cardol P."/>
            <person name="Cerutti H."/>
            <person name="Chanfreau G."/>
            <person name="Chen C.L."/>
            <person name="Cognat V."/>
            <person name="Croft M.T."/>
            <person name="Dent R."/>
            <person name="Dutcher S."/>
            <person name="Fernandez E."/>
            <person name="Fukuzawa H."/>
            <person name="Gonzalez-Ballester D."/>
            <person name="Gonzalez-Halphen D."/>
            <person name="Hallmann A."/>
            <person name="Hanikenne M."/>
            <person name="Hippler M."/>
            <person name="Inwood W."/>
            <person name="Jabbari K."/>
            <person name="Kalanon M."/>
            <person name="Kuras R."/>
            <person name="Lefebvre P.A."/>
            <person name="Lemaire S.D."/>
            <person name="Lobanov A.V."/>
            <person name="Lohr M."/>
            <person name="Manuell A."/>
            <person name="Meier I."/>
            <person name="Mets L."/>
            <person name="Mittag M."/>
            <person name="Mittelmeier T."/>
            <person name="Moroney J.V."/>
            <person name="Moseley J."/>
            <person name="Napoli C."/>
            <person name="Nedelcu A.M."/>
            <person name="Niyogi K."/>
            <person name="Novoselov S.V."/>
            <person name="Paulsen I.T."/>
            <person name="Pazour G."/>
            <person name="Purton S."/>
            <person name="Ral J.P."/>
            <person name="Riano-Pachon D.M."/>
            <person name="Riekhof W."/>
            <person name="Rymarquis L."/>
            <person name="Schroda M."/>
            <person name="Stern D."/>
            <person name="Umen J."/>
            <person name="Willows R."/>
            <person name="Wilson N."/>
            <person name="Zimmer S.L."/>
            <person name="Allmer J."/>
            <person name="Balk J."/>
            <person name="Bisova K."/>
            <person name="Chen C.J."/>
            <person name="Elias M."/>
            <person name="Gendler K."/>
            <person name="Hauser C."/>
            <person name="Lamb M.R."/>
            <person name="Ledford H."/>
            <person name="Long J.C."/>
            <person name="Minagawa J."/>
            <person name="Page M.D."/>
            <person name="Pan J."/>
            <person name="Pootakham W."/>
            <person name="Roje S."/>
            <person name="Rose A."/>
            <person name="Stahlberg E."/>
            <person name="Terauchi A.M."/>
            <person name="Yang P."/>
            <person name="Ball S."/>
            <person name="Bowler C."/>
            <person name="Dieckmann C.L."/>
            <person name="Gladyshev V.N."/>
            <person name="Green P."/>
            <person name="Jorgensen R."/>
            <person name="Mayfield S."/>
            <person name="Mueller-Roeber B."/>
            <person name="Rajamani S."/>
            <person name="Sayre R.T."/>
            <person name="Brokstein P."/>
            <person name="Dubchak I."/>
            <person name="Goodstein D."/>
            <person name="Hornick L."/>
            <person name="Huang Y.W."/>
            <person name="Jhaveri J."/>
            <person name="Luo Y."/>
            <person name="Martinez D."/>
            <person name="Ngau W.C."/>
            <person name="Otillar B."/>
            <person name="Poliakov A."/>
            <person name="Porter A."/>
            <person name="Szajkowski L."/>
            <person name="Werner G."/>
            <person name="Zhou K."/>
            <person name="Grigoriev I.V."/>
            <person name="Rokhsar D.S."/>
            <person name="Grossman A.R."/>
        </authorList>
    </citation>
    <scope>NUCLEOTIDE SEQUENCE [LARGE SCALE GENOMIC DNA]</scope>
    <source>
        <strain evidence="12">CC-503</strain>
    </source>
</reference>
<accession>A0A2K3DVV6</accession>
<keyword evidence="6 9" id="KW-0472">Membrane</keyword>
<feature type="transmembrane region" description="Helical" evidence="9">
    <location>
        <begin position="815"/>
        <end position="841"/>
    </location>
</feature>
<evidence type="ECO:0000256" key="9">
    <source>
        <dbReference type="SAM" id="Phobius"/>
    </source>
</evidence>
<feature type="domain" description="Ion transport" evidence="10">
    <location>
        <begin position="618"/>
        <end position="847"/>
    </location>
</feature>
<dbReference type="OrthoDB" id="537858at2759"/>
<dbReference type="GO" id="GO:0005886">
    <property type="term" value="C:plasma membrane"/>
    <property type="evidence" value="ECO:0000318"/>
    <property type="project" value="GO_Central"/>
</dbReference>
<dbReference type="Pfam" id="PF00520">
    <property type="entry name" value="Ion_trans"/>
    <property type="match status" value="1"/>
</dbReference>
<dbReference type="InterPro" id="IPR002153">
    <property type="entry name" value="TRPC_channel"/>
</dbReference>
<sequence length="1425" mass="153783">MKTDDYLQVKFSYDCEVYVLLVNERAAVPPWVESKFTKISESKMALKVDWHLPIHIKMMALMSQKLQMCNRAHLNVWKSKIKCQAGVTYTFGGNEGRDTLLDYSYIFAWRPLDTAARAGTEPGGAALRHDANRGAEESLRLLQRVQAELEVQAVCDELEAFRRSYGVYEECRQAVLGAGGAAAEQLRRLRPWYVTHDGLLLSTVCASKTASLELVLLLVKQGAELDEVACRYLLHKVATNPEALHGAGFRDLRHLMLHYVYSRRRPVSSTLALAKVLDEVAVVRKAKHKEYTQVALTLRQLAMALVEKLDALEAAAAGAAGNEAGAAATTAAGARAPPAAAITADVQPVVKAGSGEVSGEVRQQPRIGHDDDSLLEELGLEGGAAPPAAHVVAGGVTVRVTAATAPAMAGSPPKAAAAASYPGGGLIIPGGGAGAGNAGDADDDPDAIYAADDAAAAVADDAYFGCGAGCAKVASLDDVLILPQHTQVVPGAAAGQQHQGHIGGASLPPSLNDMSPLDLACETKDVDFVSTSVVQGYLQRWWVGVDYTATALQDYGTMLSYFDHHMVLRILQNAGFVGGLGMLAVRYMSYLVHFMMFSSRPFYDSPRGRWAFRLLCEAFFLYIFHSVQLAEHQTFMWQHAVLVLHVASMIVDEIYELMAFHEGRPVVYFRDGFNIIEGVTMVLLVCSGACKATTFVLTDGEDDSRYSELQTASDFLFNTASIFVWARLLKFMIPLYDGMGSLLMVISKMTVEVLKFALPGVVIMLGVAFTMYATYRGRGIPGMDSFPNVMLLLFRTFLGETMFDTISDETDTLYVVYGTIVILLYAIAAAVVLANLLIALISSHFQPELAEAQSRLQRADMVSSYNFMVRNQLLGAPFSLPLLVVTELLPSGMRPWAGDYADGWDAYGVLPMDGLPMPPETRKERRYPKGSRELPYVIYLLTFYPAVMVLTWAACILLMPYCLAYFALYGYRNWLEELRSADPEAEEAAESPDRPLGGAAPPQMLKGLAGAALGGGSGRLQGYPSAAAASAAPAAAIHHITTTASERPPSARLHSATNKVVPEKPPQPSQQSTPHHTMEDSAPSSSGSSHIMAVHAVPAASGAGPVSESRVHDAPPQQDTSAVVRPGSATRGDQGAAFAAAGAVGGVRPLGAFRAALAWFFLGLEPRRPGTSGKPMWRRPGQDAAAKWQQTQQAQSQPWDHQERAASIAWLVLRTLAYVTSRPVWLLLGLLLYVGVFGGLLVVAWGGLYQWVWRVCYYSHWVLRGWVEGWFPVLEKVPAAAAGTTGPQQVSGAAAKDGKQGQQPQPQFQQVDADVAAAGVDLAAWVGLQWAKRLEQRPALSPADIRGAMRDAGLPEGDVALAVKGAGPHWKEVEKQALEREHVRRADQGLVRRLTAVIREQLKESVREALAEAGVVASSGLPRQL</sequence>
<feature type="transmembrane region" description="Helical" evidence="9">
    <location>
        <begin position="862"/>
        <end position="884"/>
    </location>
</feature>
<keyword evidence="2" id="KW-0813">Transport</keyword>
<feature type="transmembrane region" description="Helical" evidence="9">
    <location>
        <begin position="570"/>
        <end position="589"/>
    </location>
</feature>
<proteinExistence type="predicted"/>
<dbReference type="GeneID" id="5723094"/>
<comment type="subcellular location">
    <subcellularLocation>
        <location evidence="1">Membrane</location>
        <topology evidence="1">Multi-pass membrane protein</topology>
    </subcellularLocation>
</comment>
<dbReference type="Gramene" id="PNW84670">
    <property type="protein sequence ID" value="PNW84670"/>
    <property type="gene ID" value="CHLRE_03g153950v5"/>
</dbReference>
<feature type="transmembrane region" description="Helical" evidence="9">
    <location>
        <begin position="756"/>
        <end position="774"/>
    </location>
</feature>
<dbReference type="GO" id="GO:0070588">
    <property type="term" value="P:calcium ion transmembrane transport"/>
    <property type="evidence" value="ECO:0000318"/>
    <property type="project" value="GO_Central"/>
</dbReference>
<keyword evidence="5" id="KW-0406">Ion transport</keyword>
<dbReference type="KEGG" id="cre:CHLRE_03g153950v5"/>
<keyword evidence="4 9" id="KW-1133">Transmembrane helix</keyword>
<feature type="transmembrane region" description="Helical" evidence="9">
    <location>
        <begin position="936"/>
        <end position="969"/>
    </location>
</feature>
<dbReference type="GO" id="GO:0070679">
    <property type="term" value="F:inositol 1,4,5 trisphosphate binding"/>
    <property type="evidence" value="ECO:0000318"/>
    <property type="project" value="GO_Central"/>
</dbReference>
<feature type="transmembrane region" description="Helical" evidence="9">
    <location>
        <begin position="610"/>
        <end position="630"/>
    </location>
</feature>
<dbReference type="GO" id="GO:0034703">
    <property type="term" value="C:cation channel complex"/>
    <property type="evidence" value="ECO:0000318"/>
    <property type="project" value="GO_Central"/>
</dbReference>
<keyword evidence="12" id="KW-1185">Reference proteome</keyword>
<dbReference type="GO" id="GO:0015279">
    <property type="term" value="F:store-operated calcium channel activity"/>
    <property type="evidence" value="ECO:0000318"/>
    <property type="project" value="GO_Central"/>
</dbReference>
<feature type="transmembrane region" description="Helical" evidence="9">
    <location>
        <begin position="1224"/>
        <end position="1248"/>
    </location>
</feature>
<feature type="region of interest" description="Disordered" evidence="8">
    <location>
        <begin position="1043"/>
        <end position="1129"/>
    </location>
</feature>
<dbReference type="Gene3D" id="1.10.287.70">
    <property type="match status" value="1"/>
</dbReference>
<dbReference type="PANTHER" id="PTHR10117">
    <property type="entry name" value="TRANSIENT RECEPTOR POTENTIAL CHANNEL"/>
    <property type="match status" value="1"/>
</dbReference>
<name>A0A2K3DVV6_CHLRE</name>
<dbReference type="InParanoid" id="A0A2K3DVV6"/>
<keyword evidence="7" id="KW-0407">Ion channel</keyword>
<feature type="region of interest" description="Disordered" evidence="8">
    <location>
        <begin position="1285"/>
        <end position="1305"/>
    </location>
</feature>
<evidence type="ECO:0000256" key="7">
    <source>
        <dbReference type="ARBA" id="ARBA00023303"/>
    </source>
</evidence>
<keyword evidence="3 9" id="KW-0812">Transmembrane</keyword>
<organism evidence="11 12">
    <name type="scientific">Chlamydomonas reinhardtii</name>
    <name type="common">Chlamydomonas smithii</name>
    <dbReference type="NCBI Taxonomy" id="3055"/>
    <lineage>
        <taxon>Eukaryota</taxon>
        <taxon>Viridiplantae</taxon>
        <taxon>Chlorophyta</taxon>
        <taxon>core chlorophytes</taxon>
        <taxon>Chlorophyceae</taxon>
        <taxon>CS clade</taxon>
        <taxon>Chlamydomonadales</taxon>
        <taxon>Chlamydomonadaceae</taxon>
        <taxon>Chlamydomonas</taxon>
    </lineage>
</organism>
<evidence type="ECO:0000313" key="11">
    <source>
        <dbReference type="EMBL" id="PNW84670.1"/>
    </source>
</evidence>
<evidence type="ECO:0000256" key="4">
    <source>
        <dbReference type="ARBA" id="ARBA00022989"/>
    </source>
</evidence>
<evidence type="ECO:0000256" key="5">
    <source>
        <dbReference type="ARBA" id="ARBA00023065"/>
    </source>
</evidence>
<gene>
    <name evidence="11" type="ORF">CHLRE_03g153950v5</name>
</gene>
<dbReference type="Proteomes" id="UP000006906">
    <property type="component" value="Chromosome 3"/>
</dbReference>
<evidence type="ECO:0000313" key="12">
    <source>
        <dbReference type="Proteomes" id="UP000006906"/>
    </source>
</evidence>
<evidence type="ECO:0000256" key="3">
    <source>
        <dbReference type="ARBA" id="ARBA00022692"/>
    </source>
</evidence>
<evidence type="ECO:0000256" key="8">
    <source>
        <dbReference type="SAM" id="MobiDB-lite"/>
    </source>
</evidence>
<evidence type="ECO:0000256" key="6">
    <source>
        <dbReference type="ARBA" id="ARBA00023136"/>
    </source>
</evidence>
<dbReference type="PANTHER" id="PTHR10117:SF54">
    <property type="entry name" value="TRANSIENT RECEPTOR POTENTIAL-GAMMA PROTEIN"/>
    <property type="match status" value="1"/>
</dbReference>
<protein>
    <recommendedName>
        <fullName evidence="10">Ion transport domain-containing protein</fullName>
    </recommendedName>
</protein>
<feature type="transmembrane region" description="Helical" evidence="9">
    <location>
        <begin position="715"/>
        <end position="736"/>
    </location>
</feature>
<evidence type="ECO:0000259" key="10">
    <source>
        <dbReference type="Pfam" id="PF00520"/>
    </source>
</evidence>
<dbReference type="ExpressionAtlas" id="A0A2K3DVV6">
    <property type="expression patterns" value="baseline and differential"/>
</dbReference>
<dbReference type="GO" id="GO:0051480">
    <property type="term" value="P:regulation of cytosolic calcium ion concentration"/>
    <property type="evidence" value="ECO:0000318"/>
    <property type="project" value="GO_Central"/>
</dbReference>
<dbReference type="RefSeq" id="XP_042925689.1">
    <property type="nucleotide sequence ID" value="XM_043060560.1"/>
</dbReference>
<dbReference type="EMBL" id="CM008964">
    <property type="protein sequence ID" value="PNW84670.1"/>
    <property type="molecule type" value="Genomic_DNA"/>
</dbReference>
<evidence type="ECO:0000256" key="2">
    <source>
        <dbReference type="ARBA" id="ARBA00022448"/>
    </source>
</evidence>
<dbReference type="InterPro" id="IPR005821">
    <property type="entry name" value="Ion_trans_dom"/>
</dbReference>
<evidence type="ECO:0000256" key="1">
    <source>
        <dbReference type="ARBA" id="ARBA00004141"/>
    </source>
</evidence>